<keyword evidence="4" id="KW-1185">Reference proteome</keyword>
<dbReference type="RefSeq" id="WP_245883871.1">
    <property type="nucleotide sequence ID" value="NZ_LT960614.1"/>
</dbReference>
<feature type="transmembrane region" description="Helical" evidence="1">
    <location>
        <begin position="137"/>
        <end position="160"/>
    </location>
</feature>
<dbReference type="InterPro" id="IPR039447">
    <property type="entry name" value="UreH-like_TM_dom"/>
</dbReference>
<evidence type="ECO:0000256" key="1">
    <source>
        <dbReference type="SAM" id="Phobius"/>
    </source>
</evidence>
<evidence type="ECO:0000313" key="4">
    <source>
        <dbReference type="Proteomes" id="UP000223606"/>
    </source>
</evidence>
<feature type="transmembrane region" description="Helical" evidence="1">
    <location>
        <begin position="166"/>
        <end position="191"/>
    </location>
</feature>
<feature type="transmembrane region" description="Helical" evidence="1">
    <location>
        <begin position="91"/>
        <end position="116"/>
    </location>
</feature>
<feature type="domain" description="Urease accessory protein UreH-like transmembrane" evidence="2">
    <location>
        <begin position="12"/>
        <end position="209"/>
    </location>
</feature>
<sequence>MDVNSLTFFGGLLLGLASSLHCAGMCGAIASSLMFAISPDDKPLTRLRILLSAQAGKAVAYTAAGAAVGLAGTSLYGLFDQAVAYRFLQWAAAATLAWIGLTLTGLAPPLSLLDRLTRPVTRFMALNPVPAGARPGVAFGSGLAWGFLPCGMVFGALFYAMLSGSALSGAAVMFGFGLGTMPSVTMTALGLGGMKSLARRPQLRIAMGLGLIGLAALSVVTPMGGLFAFCLPPAG</sequence>
<dbReference type="Proteomes" id="UP000223606">
    <property type="component" value="Chromosome 1"/>
</dbReference>
<dbReference type="AlphaFoldDB" id="A0A2C9D7Z4"/>
<dbReference type="PANTHER" id="PTHR42208">
    <property type="entry name" value="HEAVY METAL TRANSPORTER-RELATED"/>
    <property type="match status" value="1"/>
</dbReference>
<dbReference type="Pfam" id="PF13386">
    <property type="entry name" value="DsbD_2"/>
    <property type="match status" value="1"/>
</dbReference>
<protein>
    <recommendedName>
        <fullName evidence="2">Urease accessory protein UreH-like transmembrane domain-containing protein</fullName>
    </recommendedName>
</protein>
<dbReference type="EMBL" id="LT960614">
    <property type="protein sequence ID" value="SON56299.1"/>
    <property type="molecule type" value="Genomic_DNA"/>
</dbReference>
<keyword evidence="1" id="KW-1133">Transmembrane helix</keyword>
<gene>
    <name evidence="3" type="ORF">HDIA_2758</name>
</gene>
<organism evidence="3 4">
    <name type="scientific">Hartmannibacter diazotrophicus</name>
    <dbReference type="NCBI Taxonomy" id="1482074"/>
    <lineage>
        <taxon>Bacteria</taxon>
        <taxon>Pseudomonadati</taxon>
        <taxon>Pseudomonadota</taxon>
        <taxon>Alphaproteobacteria</taxon>
        <taxon>Hyphomicrobiales</taxon>
        <taxon>Pleomorphomonadaceae</taxon>
        <taxon>Hartmannibacter</taxon>
    </lineage>
</organism>
<feature type="transmembrane region" description="Helical" evidence="1">
    <location>
        <begin position="12"/>
        <end position="37"/>
    </location>
</feature>
<keyword evidence="1" id="KW-0472">Membrane</keyword>
<feature type="transmembrane region" description="Helical" evidence="1">
    <location>
        <begin position="203"/>
        <end position="229"/>
    </location>
</feature>
<feature type="transmembrane region" description="Helical" evidence="1">
    <location>
        <begin position="58"/>
        <end position="79"/>
    </location>
</feature>
<dbReference type="PANTHER" id="PTHR42208:SF1">
    <property type="entry name" value="HEAVY METAL TRANSPORTER"/>
    <property type="match status" value="1"/>
</dbReference>
<evidence type="ECO:0000313" key="3">
    <source>
        <dbReference type="EMBL" id="SON56299.1"/>
    </source>
</evidence>
<name>A0A2C9D7Z4_9HYPH</name>
<dbReference type="KEGG" id="hdi:HDIA_2758"/>
<keyword evidence="1" id="KW-0812">Transmembrane</keyword>
<proteinExistence type="predicted"/>
<accession>A0A2C9D7Z4</accession>
<reference evidence="4" key="1">
    <citation type="submission" date="2017-09" db="EMBL/GenBank/DDBJ databases">
        <title>Genome sequence of Nannocystis excedens DSM 71.</title>
        <authorList>
            <person name="Blom J."/>
        </authorList>
    </citation>
    <scope>NUCLEOTIDE SEQUENCE [LARGE SCALE GENOMIC DNA]</scope>
    <source>
        <strain evidence="4">type strain: E19</strain>
    </source>
</reference>
<evidence type="ECO:0000259" key="2">
    <source>
        <dbReference type="Pfam" id="PF13386"/>
    </source>
</evidence>